<accession>A0AAD4QQD6</accession>
<dbReference type="InterPro" id="IPR011701">
    <property type="entry name" value="MFS"/>
</dbReference>
<sequence length="480" mass="52021">MSRPLLLLHNIRLLLTCFSITANALLAGGIFTFPLLSPALAFHLKLTQPQLTTIALLGMMGQYPFAAFVGKIIDEHGPWACSLIASFLFSTGFALFAAEIAKTPDDIRGPSKSSFRTLAACFFMIGLGTVSSYFSALFAASRTFPRYLGAASGITMALFGLSPLFLSLLASRYFTDSSTGLSVTNFLIFLSLASGIIHLVGAFNLRLLKPEHEAESTSEITPTSDDTARLTDERQPLLPNKISQLDVRVMSVGESTSVVQLFKDSHFWFLAFIALIILGSCEMIISNIGTIVLSLHSESTSGVVEPLRLISISNTLSRLLSGPLADFIAPVASDMHDDGPQFPRRYRVSRVALLSGIPLLLVGTFVYMELSVRTSDDLWILSIGTGAAYGTTFTILPSIVSSIWGSRNFGRNFGVLTYAPFFGTPLFSYLYAFVSAHNNVGDGICTGVTCWSLTFWVSTGASLLSCVASTILWRRWKGLV</sequence>
<keyword evidence="2 5" id="KW-0812">Transmembrane</keyword>
<dbReference type="EMBL" id="WTXG01000003">
    <property type="protein sequence ID" value="KAI0306537.1"/>
    <property type="molecule type" value="Genomic_DNA"/>
</dbReference>
<proteinExistence type="predicted"/>
<dbReference type="Gene3D" id="1.20.1250.20">
    <property type="entry name" value="MFS general substrate transporter like domains"/>
    <property type="match status" value="2"/>
</dbReference>
<reference evidence="6" key="1">
    <citation type="journal article" date="2022" name="New Phytol.">
        <title>Evolutionary transition to the ectomycorrhizal habit in the genomes of a hyperdiverse lineage of mushroom-forming fungi.</title>
        <authorList>
            <person name="Looney B."/>
            <person name="Miyauchi S."/>
            <person name="Morin E."/>
            <person name="Drula E."/>
            <person name="Courty P.E."/>
            <person name="Kohler A."/>
            <person name="Kuo A."/>
            <person name="LaButti K."/>
            <person name="Pangilinan J."/>
            <person name="Lipzen A."/>
            <person name="Riley R."/>
            <person name="Andreopoulos W."/>
            <person name="He G."/>
            <person name="Johnson J."/>
            <person name="Nolan M."/>
            <person name="Tritt A."/>
            <person name="Barry K.W."/>
            <person name="Grigoriev I.V."/>
            <person name="Nagy L.G."/>
            <person name="Hibbett D."/>
            <person name="Henrissat B."/>
            <person name="Matheny P.B."/>
            <person name="Labbe J."/>
            <person name="Martin F.M."/>
        </authorList>
    </citation>
    <scope>NUCLEOTIDE SEQUENCE</scope>
    <source>
        <strain evidence="6">BPL690</strain>
    </source>
</reference>
<protein>
    <submittedName>
        <fullName evidence="6">MFS general substrate transporter</fullName>
    </submittedName>
</protein>
<dbReference type="SUPFAM" id="SSF103473">
    <property type="entry name" value="MFS general substrate transporter"/>
    <property type="match status" value="1"/>
</dbReference>
<feature type="transmembrane region" description="Helical" evidence="5">
    <location>
        <begin position="79"/>
        <end position="98"/>
    </location>
</feature>
<feature type="transmembrane region" description="Helical" evidence="5">
    <location>
        <begin position="378"/>
        <end position="400"/>
    </location>
</feature>
<dbReference type="GO" id="GO:0022857">
    <property type="term" value="F:transmembrane transporter activity"/>
    <property type="evidence" value="ECO:0007669"/>
    <property type="project" value="InterPro"/>
</dbReference>
<evidence type="ECO:0000256" key="5">
    <source>
        <dbReference type="SAM" id="Phobius"/>
    </source>
</evidence>
<evidence type="ECO:0000313" key="7">
    <source>
        <dbReference type="Proteomes" id="UP001203297"/>
    </source>
</evidence>
<gene>
    <name evidence="6" type="ORF">B0F90DRAFT_1808214</name>
</gene>
<evidence type="ECO:0000313" key="6">
    <source>
        <dbReference type="EMBL" id="KAI0306537.1"/>
    </source>
</evidence>
<dbReference type="Pfam" id="PF07690">
    <property type="entry name" value="MFS_1"/>
    <property type="match status" value="1"/>
</dbReference>
<feature type="transmembrane region" description="Helical" evidence="5">
    <location>
        <begin position="453"/>
        <end position="473"/>
    </location>
</feature>
<evidence type="ECO:0000256" key="1">
    <source>
        <dbReference type="ARBA" id="ARBA00004141"/>
    </source>
</evidence>
<dbReference type="InterPro" id="IPR036259">
    <property type="entry name" value="MFS_trans_sf"/>
</dbReference>
<feature type="transmembrane region" description="Helical" evidence="5">
    <location>
        <begin position="118"/>
        <end position="141"/>
    </location>
</feature>
<keyword evidence="4 5" id="KW-0472">Membrane</keyword>
<keyword evidence="7" id="KW-1185">Reference proteome</keyword>
<dbReference type="GO" id="GO:0000329">
    <property type="term" value="C:fungal-type vacuole membrane"/>
    <property type="evidence" value="ECO:0007669"/>
    <property type="project" value="TreeGrafter"/>
</dbReference>
<feature type="transmembrane region" description="Helical" evidence="5">
    <location>
        <begin position="147"/>
        <end position="169"/>
    </location>
</feature>
<organism evidence="6 7">
    <name type="scientific">Multifurca ochricompacta</name>
    <dbReference type="NCBI Taxonomy" id="376703"/>
    <lineage>
        <taxon>Eukaryota</taxon>
        <taxon>Fungi</taxon>
        <taxon>Dikarya</taxon>
        <taxon>Basidiomycota</taxon>
        <taxon>Agaricomycotina</taxon>
        <taxon>Agaricomycetes</taxon>
        <taxon>Russulales</taxon>
        <taxon>Russulaceae</taxon>
        <taxon>Multifurca</taxon>
    </lineage>
</organism>
<comment type="subcellular location">
    <subcellularLocation>
        <location evidence="1">Membrane</location>
        <topology evidence="1">Multi-pass membrane protein</topology>
    </subcellularLocation>
</comment>
<comment type="caution">
    <text evidence="6">The sequence shown here is derived from an EMBL/GenBank/DDBJ whole genome shotgun (WGS) entry which is preliminary data.</text>
</comment>
<evidence type="ECO:0000256" key="2">
    <source>
        <dbReference type="ARBA" id="ARBA00022692"/>
    </source>
</evidence>
<dbReference type="PANTHER" id="PTHR21576:SF158">
    <property type="entry name" value="RIBOSOMAL RNA-PROCESSING PROTEIN 12-LIKE CONSERVED DOMAIN-CONTAINING PROTEIN"/>
    <property type="match status" value="1"/>
</dbReference>
<dbReference type="AlphaFoldDB" id="A0AAD4QQD6"/>
<dbReference type="PANTHER" id="PTHR21576">
    <property type="entry name" value="UNCHARACTERIZED NODULIN-LIKE PROTEIN"/>
    <property type="match status" value="1"/>
</dbReference>
<feature type="transmembrane region" description="Helical" evidence="5">
    <location>
        <begin position="267"/>
        <end position="285"/>
    </location>
</feature>
<name>A0AAD4QQD6_9AGAM</name>
<keyword evidence="3 5" id="KW-1133">Transmembrane helix</keyword>
<dbReference type="Proteomes" id="UP001203297">
    <property type="component" value="Unassembled WGS sequence"/>
</dbReference>
<feature type="transmembrane region" description="Helical" evidence="5">
    <location>
        <begin position="351"/>
        <end position="372"/>
    </location>
</feature>
<evidence type="ECO:0000256" key="4">
    <source>
        <dbReference type="ARBA" id="ARBA00023136"/>
    </source>
</evidence>
<evidence type="ECO:0000256" key="3">
    <source>
        <dbReference type="ARBA" id="ARBA00022989"/>
    </source>
</evidence>
<feature type="transmembrane region" description="Helical" evidence="5">
    <location>
        <begin position="181"/>
        <end position="203"/>
    </location>
</feature>
<feature type="transmembrane region" description="Helical" evidence="5">
    <location>
        <begin position="412"/>
        <end position="433"/>
    </location>
</feature>
<feature type="transmembrane region" description="Helical" evidence="5">
    <location>
        <begin position="20"/>
        <end position="42"/>
    </location>
</feature>